<evidence type="ECO:0000313" key="3">
    <source>
        <dbReference type="Proteomes" id="UP001338125"/>
    </source>
</evidence>
<feature type="compositionally biased region" description="Basic residues" evidence="1">
    <location>
        <begin position="275"/>
        <end position="291"/>
    </location>
</feature>
<keyword evidence="3" id="KW-1185">Reference proteome</keyword>
<feature type="region of interest" description="Disordered" evidence="1">
    <location>
        <begin position="505"/>
        <end position="546"/>
    </location>
</feature>
<feature type="compositionally biased region" description="Polar residues" evidence="1">
    <location>
        <begin position="253"/>
        <end position="263"/>
    </location>
</feature>
<feature type="region of interest" description="Disordered" evidence="1">
    <location>
        <begin position="566"/>
        <end position="588"/>
    </location>
</feature>
<comment type="caution">
    <text evidence="2">The sequence shown here is derived from an EMBL/GenBank/DDBJ whole genome shotgun (WGS) entry which is preliminary data.</text>
</comment>
<proteinExistence type="predicted"/>
<accession>A0ABR0S933</accession>
<protein>
    <submittedName>
        <fullName evidence="2">Uncharacterized protein</fullName>
    </submittedName>
</protein>
<feature type="region of interest" description="Disordered" evidence="1">
    <location>
        <begin position="253"/>
        <end position="300"/>
    </location>
</feature>
<dbReference type="Proteomes" id="UP001338125">
    <property type="component" value="Unassembled WGS sequence"/>
</dbReference>
<feature type="compositionally biased region" description="Low complexity" evidence="1">
    <location>
        <begin position="417"/>
        <end position="435"/>
    </location>
</feature>
<name>A0ABR0S933_9HYPO</name>
<organism evidence="2 3">
    <name type="scientific">Cladobotryum mycophilum</name>
    <dbReference type="NCBI Taxonomy" id="491253"/>
    <lineage>
        <taxon>Eukaryota</taxon>
        <taxon>Fungi</taxon>
        <taxon>Dikarya</taxon>
        <taxon>Ascomycota</taxon>
        <taxon>Pezizomycotina</taxon>
        <taxon>Sordariomycetes</taxon>
        <taxon>Hypocreomycetidae</taxon>
        <taxon>Hypocreales</taxon>
        <taxon>Hypocreaceae</taxon>
        <taxon>Cladobotryum</taxon>
    </lineage>
</organism>
<evidence type="ECO:0000313" key="2">
    <source>
        <dbReference type="EMBL" id="KAK5988677.1"/>
    </source>
</evidence>
<gene>
    <name evidence="2" type="ORF">PT974_10163</name>
</gene>
<feature type="compositionally biased region" description="Basic and acidic residues" evidence="1">
    <location>
        <begin position="459"/>
        <end position="474"/>
    </location>
</feature>
<sequence length="674" mass="73002">MNNFFDMDQGVSFDMDTNYDYSQVYNLDSNNDAGMASYNYGYGELLPTQFHNNDPLSQQLPSADTSSFSYVVTEHNSGVQATPDAMARAAPFNFASNMDMSSLGNGSDELRHWARQVGATPSASRSLPPGISGIPGAINHNLYHRQLAGDNAKSARRRVSAENENLRRVSAGEQNVELLMQSLARPQSFSEYAQNFSQLQAQLKSQTRAQPVSHFQAQSQAQFQAQADAQVQAQAQPVSPFQLQVQPISQAQPLGQDTAQATTPVPAKASARVPAKPKKTKKPASRARGTARSKANEASNAQTATAFASIATLDEGKDPIDHLIHAALGKGVKLALLSAASTISNEITLKNHPQLGNISREVIRQWLDVNKIFPNQSFFSTLAAEIRGDFEKKYPEIDLSAQTKAEETPAEFPPTPEASLLATSSSPSSSPSAALGEGNGQAKNQASHGGSGSQKAKGKGKEETYTLTGKRQERTFNGQRLDSYECSDGQYRLLDQNKYQEACERTQSAGHALPKLKRKASVSSADEPVAKKPKSSNNDVARARAGTPIEISIPSAEKVLEIEAPSSTEASFQFEDPLSTEASSSTEAPFQFEDPLAIEAPSSIDVPFKFDDSFQFEDTFQFEGPLTSEAPFTIESEHETQVSSSPEENNLLLVAEWNFQQDGGLFEVDGKDEA</sequence>
<reference evidence="2 3" key="1">
    <citation type="submission" date="2024-01" db="EMBL/GenBank/DDBJ databases">
        <title>Complete genome of Cladobotryum mycophilum ATHUM6906.</title>
        <authorList>
            <person name="Christinaki A.C."/>
            <person name="Myridakis A.I."/>
            <person name="Kouvelis V.N."/>
        </authorList>
    </citation>
    <scope>NUCLEOTIDE SEQUENCE [LARGE SCALE GENOMIC DNA]</scope>
    <source>
        <strain evidence="2 3">ATHUM6906</strain>
    </source>
</reference>
<dbReference type="EMBL" id="JAVFKD010000015">
    <property type="protein sequence ID" value="KAK5988677.1"/>
    <property type="molecule type" value="Genomic_DNA"/>
</dbReference>
<evidence type="ECO:0000256" key="1">
    <source>
        <dbReference type="SAM" id="MobiDB-lite"/>
    </source>
</evidence>
<feature type="region of interest" description="Disordered" evidence="1">
    <location>
        <begin position="403"/>
        <end position="481"/>
    </location>
</feature>